<dbReference type="Gene3D" id="3.20.20.80">
    <property type="entry name" value="Glycosidases"/>
    <property type="match status" value="1"/>
</dbReference>
<evidence type="ECO:0000256" key="1">
    <source>
        <dbReference type="ARBA" id="ARBA00005641"/>
    </source>
</evidence>
<dbReference type="OrthoDB" id="442731at2759"/>
<gene>
    <name evidence="7" type="ORF">D9615_001794</name>
</gene>
<dbReference type="InterPro" id="IPR018087">
    <property type="entry name" value="Glyco_hydro_5_CS"/>
</dbReference>
<evidence type="ECO:0000256" key="5">
    <source>
        <dbReference type="SAM" id="SignalP"/>
    </source>
</evidence>
<organism evidence="7 8">
    <name type="scientific">Tricholomella constricta</name>
    <dbReference type="NCBI Taxonomy" id="117010"/>
    <lineage>
        <taxon>Eukaryota</taxon>
        <taxon>Fungi</taxon>
        <taxon>Dikarya</taxon>
        <taxon>Basidiomycota</taxon>
        <taxon>Agaricomycotina</taxon>
        <taxon>Agaricomycetes</taxon>
        <taxon>Agaricomycetidae</taxon>
        <taxon>Agaricales</taxon>
        <taxon>Tricholomatineae</taxon>
        <taxon>Lyophyllaceae</taxon>
        <taxon>Tricholomella</taxon>
    </lineage>
</organism>
<evidence type="ECO:0000256" key="4">
    <source>
        <dbReference type="RuleBase" id="RU361153"/>
    </source>
</evidence>
<dbReference type="GO" id="GO:0000272">
    <property type="term" value="P:polysaccharide catabolic process"/>
    <property type="evidence" value="ECO:0007669"/>
    <property type="project" value="InterPro"/>
</dbReference>
<dbReference type="SUPFAM" id="SSF51445">
    <property type="entry name" value="(Trans)glycosidases"/>
    <property type="match status" value="1"/>
</dbReference>
<keyword evidence="2 4" id="KW-0378">Hydrolase</keyword>
<keyword evidence="8" id="KW-1185">Reference proteome</keyword>
<evidence type="ECO:0000313" key="7">
    <source>
        <dbReference type="EMBL" id="KAF5387059.1"/>
    </source>
</evidence>
<evidence type="ECO:0000313" key="8">
    <source>
        <dbReference type="Proteomes" id="UP000565441"/>
    </source>
</evidence>
<feature type="signal peptide" evidence="5">
    <location>
        <begin position="1"/>
        <end position="23"/>
    </location>
</feature>
<dbReference type="AlphaFoldDB" id="A0A8H5HP97"/>
<sequence>MVKISSAFTSLVTLCLLVSHVHAGLRDWTPPLSTRGRYVVDANGARFKLKSGNWHGASGTYKGSADINSDSSHHANENAHTLPLGLQHANLTDILDGFERLRINTIRLPFSNQMIHDTTTIQDSWVTANPQLRGLTRLQVYDAVIKALTDRGFAVILNNHTIKSIWCCGANDGNDRWNKSQSDDTWAADWLFMVSRYRSIGRVVGADLYNEVRRDLLDDPNWGFNDNHDWYQASQWLGDRILTEANPNILIIVEGINWTGIPVDGFPHHRPTLEPVRRLSHTFVIPNKLVYAAHFYGYTGPNHSGATGLGETSDPRYRDFSKTDLFQVMRDQASYVALDADKHYTAPVWISEFGIEGRGQIADSSRNWFNNMISHLITNDMDFAIWPLIGYLGPSNNNGWALLNWDPTTGKRDGLYDGNDWRAGAWDSLVDATGGPSSPVATPTRWQMLNLDRGDFVKSLIQLSRADWDPGARKGMCPDGLRLIGLSAGSTRALCTNSVDYKWTTGNPATAVWDERYVSGGDWAGGYTKYQCPPDSYVVGYAIRGSKVSTVLCAQASRTLGTGGSGTRWFDRGDNRPTGEVGGDFHYGKYKGVCETDEYIAGIAFTTRIGSNGAPAAILCRK</sequence>
<dbReference type="EMBL" id="JAACJP010000002">
    <property type="protein sequence ID" value="KAF5387059.1"/>
    <property type="molecule type" value="Genomic_DNA"/>
</dbReference>
<keyword evidence="3 4" id="KW-0326">Glycosidase</keyword>
<keyword evidence="5" id="KW-0732">Signal</keyword>
<accession>A0A8H5HP97</accession>
<evidence type="ECO:0000256" key="3">
    <source>
        <dbReference type="ARBA" id="ARBA00023295"/>
    </source>
</evidence>
<feature type="domain" description="Glycoside hydrolase family 5" evidence="6">
    <location>
        <begin position="88"/>
        <end position="386"/>
    </location>
</feature>
<dbReference type="PROSITE" id="PS00659">
    <property type="entry name" value="GLYCOSYL_HYDROL_F5"/>
    <property type="match status" value="1"/>
</dbReference>
<feature type="chain" id="PRO_5034491514" description="Glycoside hydrolase family 5 domain-containing protein" evidence="5">
    <location>
        <begin position="24"/>
        <end position="622"/>
    </location>
</feature>
<dbReference type="PANTHER" id="PTHR31263:SF0">
    <property type="entry name" value="CELLULASE FAMILY PROTEIN (AFU_ORTHOLOGUE AFUA_5G14560)"/>
    <property type="match status" value="1"/>
</dbReference>
<evidence type="ECO:0000256" key="2">
    <source>
        <dbReference type="ARBA" id="ARBA00022801"/>
    </source>
</evidence>
<dbReference type="GO" id="GO:0004553">
    <property type="term" value="F:hydrolase activity, hydrolyzing O-glycosyl compounds"/>
    <property type="evidence" value="ECO:0007669"/>
    <property type="project" value="InterPro"/>
</dbReference>
<reference evidence="7 8" key="1">
    <citation type="journal article" date="2020" name="ISME J.">
        <title>Uncovering the hidden diversity of litter-decomposition mechanisms in mushroom-forming fungi.</title>
        <authorList>
            <person name="Floudas D."/>
            <person name="Bentzer J."/>
            <person name="Ahren D."/>
            <person name="Johansson T."/>
            <person name="Persson P."/>
            <person name="Tunlid A."/>
        </authorList>
    </citation>
    <scope>NUCLEOTIDE SEQUENCE [LARGE SCALE GENOMIC DNA]</scope>
    <source>
        <strain evidence="7 8">CBS 661.87</strain>
    </source>
</reference>
<dbReference type="PANTHER" id="PTHR31263">
    <property type="entry name" value="CELLULASE FAMILY PROTEIN (AFU_ORTHOLOGUE AFUA_5G14560)"/>
    <property type="match status" value="1"/>
</dbReference>
<dbReference type="Pfam" id="PF00150">
    <property type="entry name" value="Cellulase"/>
    <property type="match status" value="1"/>
</dbReference>
<protein>
    <recommendedName>
        <fullName evidence="6">Glycoside hydrolase family 5 domain-containing protein</fullName>
    </recommendedName>
</protein>
<dbReference type="Proteomes" id="UP000565441">
    <property type="component" value="Unassembled WGS sequence"/>
</dbReference>
<comment type="caution">
    <text evidence="7">The sequence shown here is derived from an EMBL/GenBank/DDBJ whole genome shotgun (WGS) entry which is preliminary data.</text>
</comment>
<evidence type="ECO:0000259" key="6">
    <source>
        <dbReference type="Pfam" id="PF00150"/>
    </source>
</evidence>
<dbReference type="InterPro" id="IPR001547">
    <property type="entry name" value="Glyco_hydro_5"/>
</dbReference>
<name>A0A8H5HP97_9AGAR</name>
<comment type="similarity">
    <text evidence="1 4">Belongs to the glycosyl hydrolase 5 (cellulase A) family.</text>
</comment>
<dbReference type="InterPro" id="IPR017853">
    <property type="entry name" value="GH"/>
</dbReference>
<proteinExistence type="inferred from homology"/>